<dbReference type="RefSeq" id="WP_070080520.1">
    <property type="nucleotide sequence ID" value="NZ_CBCSDN010000074.1"/>
</dbReference>
<proteinExistence type="predicted"/>
<feature type="region of interest" description="Disordered" evidence="1">
    <location>
        <begin position="117"/>
        <end position="140"/>
    </location>
</feature>
<evidence type="ECO:0000313" key="3">
    <source>
        <dbReference type="Proteomes" id="UP000095607"/>
    </source>
</evidence>
<sequence length="140" mass="15462">MKPTGIEAKVCEDIARRQQFGLHKYGTTVAENPLELRQWLKHAYEEALDQAIYLRRAMSELDTILGHDELADMVRAGKGATSWKDPGCWCEACDIAANGPFRSRMSLCPACGDKRCPRSKDHRENCGNPAQAQAGKGAQA</sequence>
<reference evidence="2 3" key="1">
    <citation type="submission" date="2016-09" db="EMBL/GenBank/DDBJ databases">
        <title>Complete genome sequence of Deltia acidovorans CM13 isolated from murine proximal colonic tissue.</title>
        <authorList>
            <person name="Saffarian A."/>
        </authorList>
    </citation>
    <scope>NUCLEOTIDE SEQUENCE [LARGE SCALE GENOMIC DNA]</scope>
    <source>
        <strain evidence="2 3">CM13</strain>
    </source>
</reference>
<keyword evidence="3" id="KW-1185">Reference proteome</keyword>
<evidence type="ECO:0000313" key="2">
    <source>
        <dbReference type="EMBL" id="AOV01705.1"/>
    </source>
</evidence>
<evidence type="ECO:0000256" key="1">
    <source>
        <dbReference type="SAM" id="MobiDB-lite"/>
    </source>
</evidence>
<dbReference type="EMBL" id="CP017420">
    <property type="protein sequence ID" value="AOV01705.1"/>
    <property type="molecule type" value="Genomic_DNA"/>
</dbReference>
<protein>
    <submittedName>
        <fullName evidence="2">Uncharacterized protein</fullName>
    </submittedName>
</protein>
<gene>
    <name evidence="2" type="ORF">BI380_10230</name>
</gene>
<organism evidence="2 3">
    <name type="scientific">Delftia tsuruhatensis</name>
    <dbReference type="NCBI Taxonomy" id="180282"/>
    <lineage>
        <taxon>Bacteria</taxon>
        <taxon>Pseudomonadati</taxon>
        <taxon>Pseudomonadota</taxon>
        <taxon>Betaproteobacteria</taxon>
        <taxon>Burkholderiales</taxon>
        <taxon>Comamonadaceae</taxon>
        <taxon>Delftia</taxon>
    </lineage>
</organism>
<accession>A0ABN4SDQ5</accession>
<feature type="compositionally biased region" description="Low complexity" evidence="1">
    <location>
        <begin position="130"/>
        <end position="140"/>
    </location>
</feature>
<name>A0ABN4SDQ5_9BURK</name>
<dbReference type="Proteomes" id="UP000095607">
    <property type="component" value="Chromosome"/>
</dbReference>